<sequence>MRRKKYTELGISRVPCERCGAPSTNQWQICATGNKWAGVCAECDISLNEMVIAFMGLPKSLVAEYRLMREKAE</sequence>
<name>A0A0F9H4N2_9ZZZZ</name>
<dbReference type="EMBL" id="LAZR01023994">
    <property type="protein sequence ID" value="KKL76600.1"/>
    <property type="molecule type" value="Genomic_DNA"/>
</dbReference>
<evidence type="ECO:0000313" key="1">
    <source>
        <dbReference type="EMBL" id="KKL76600.1"/>
    </source>
</evidence>
<proteinExistence type="predicted"/>
<organism evidence="1">
    <name type="scientific">marine sediment metagenome</name>
    <dbReference type="NCBI Taxonomy" id="412755"/>
    <lineage>
        <taxon>unclassified sequences</taxon>
        <taxon>metagenomes</taxon>
        <taxon>ecological metagenomes</taxon>
    </lineage>
</organism>
<accession>A0A0F9H4N2</accession>
<comment type="caution">
    <text evidence="1">The sequence shown here is derived from an EMBL/GenBank/DDBJ whole genome shotgun (WGS) entry which is preliminary data.</text>
</comment>
<dbReference type="AlphaFoldDB" id="A0A0F9H4N2"/>
<protein>
    <submittedName>
        <fullName evidence="1">Uncharacterized protein</fullName>
    </submittedName>
</protein>
<gene>
    <name evidence="1" type="ORF">LCGC14_2043230</name>
</gene>
<reference evidence="1" key="1">
    <citation type="journal article" date="2015" name="Nature">
        <title>Complex archaea that bridge the gap between prokaryotes and eukaryotes.</title>
        <authorList>
            <person name="Spang A."/>
            <person name="Saw J.H."/>
            <person name="Jorgensen S.L."/>
            <person name="Zaremba-Niedzwiedzka K."/>
            <person name="Martijn J."/>
            <person name="Lind A.E."/>
            <person name="van Eijk R."/>
            <person name="Schleper C."/>
            <person name="Guy L."/>
            <person name="Ettema T.J."/>
        </authorList>
    </citation>
    <scope>NUCLEOTIDE SEQUENCE</scope>
</reference>